<protein>
    <submittedName>
        <fullName evidence="1">Uncharacterized protein</fullName>
    </submittedName>
</protein>
<organism evidence="1 2">
    <name type="scientific">Spirosoma oryzae</name>
    <dbReference type="NCBI Taxonomy" id="1469603"/>
    <lineage>
        <taxon>Bacteria</taxon>
        <taxon>Pseudomonadati</taxon>
        <taxon>Bacteroidota</taxon>
        <taxon>Cytophagia</taxon>
        <taxon>Cytophagales</taxon>
        <taxon>Cytophagaceae</taxon>
        <taxon>Spirosoma</taxon>
    </lineage>
</organism>
<sequence>MVHTDLNRKGVVWKKVGMRTSLPIGCELTKIADKHREILRVLQ</sequence>
<dbReference type="EMBL" id="PVTE01000005">
    <property type="protein sequence ID" value="PRY41961.1"/>
    <property type="molecule type" value="Genomic_DNA"/>
</dbReference>
<evidence type="ECO:0000313" key="1">
    <source>
        <dbReference type="EMBL" id="PRY41961.1"/>
    </source>
</evidence>
<accession>A0A2T0T8I4</accession>
<proteinExistence type="predicted"/>
<reference evidence="1 2" key="1">
    <citation type="submission" date="2018-03" db="EMBL/GenBank/DDBJ databases">
        <title>Genomic Encyclopedia of Archaeal and Bacterial Type Strains, Phase II (KMG-II): from individual species to whole genera.</title>
        <authorList>
            <person name="Goeker M."/>
        </authorList>
    </citation>
    <scope>NUCLEOTIDE SEQUENCE [LARGE SCALE GENOMIC DNA]</scope>
    <source>
        <strain evidence="1 2">DSM 28354</strain>
    </source>
</reference>
<comment type="caution">
    <text evidence="1">The sequence shown here is derived from an EMBL/GenBank/DDBJ whole genome shotgun (WGS) entry which is preliminary data.</text>
</comment>
<keyword evidence="2" id="KW-1185">Reference proteome</keyword>
<dbReference type="Proteomes" id="UP000238375">
    <property type="component" value="Unassembled WGS sequence"/>
</dbReference>
<evidence type="ECO:0000313" key="2">
    <source>
        <dbReference type="Proteomes" id="UP000238375"/>
    </source>
</evidence>
<name>A0A2T0T8I4_9BACT</name>
<gene>
    <name evidence="1" type="ORF">CLV58_105163</name>
</gene>
<dbReference type="AlphaFoldDB" id="A0A2T0T8I4"/>